<dbReference type="GO" id="GO:0005635">
    <property type="term" value="C:nuclear envelope"/>
    <property type="evidence" value="ECO:0007669"/>
    <property type="project" value="TreeGrafter"/>
</dbReference>
<dbReference type="InterPro" id="IPR010448">
    <property type="entry name" value="Torsin"/>
</dbReference>
<keyword evidence="3" id="KW-1185">Reference proteome</keyword>
<dbReference type="AlphaFoldDB" id="A0A8T2MNA1"/>
<gene>
    <name evidence="2" type="ORF">JZ751_007704</name>
</gene>
<dbReference type="GO" id="GO:0071763">
    <property type="term" value="P:nuclear membrane organization"/>
    <property type="evidence" value="ECO:0007669"/>
    <property type="project" value="TreeGrafter"/>
</dbReference>
<dbReference type="GO" id="GO:0016887">
    <property type="term" value="F:ATP hydrolysis activity"/>
    <property type="evidence" value="ECO:0007669"/>
    <property type="project" value="InterPro"/>
</dbReference>
<protein>
    <recommendedName>
        <fullName evidence="1">Torsin-1A C-terminal domain-containing protein</fullName>
    </recommendedName>
</protein>
<dbReference type="Pfam" id="PF21376">
    <property type="entry name" value="TOR1A_C"/>
    <property type="match status" value="1"/>
</dbReference>
<dbReference type="GO" id="GO:0005788">
    <property type="term" value="C:endoplasmic reticulum lumen"/>
    <property type="evidence" value="ECO:0007669"/>
    <property type="project" value="TreeGrafter"/>
</dbReference>
<dbReference type="PANTHER" id="PTHR10760:SF14">
    <property type="entry name" value="TORSIN-1B"/>
    <property type="match status" value="1"/>
</dbReference>
<evidence type="ECO:0000313" key="2">
    <source>
        <dbReference type="EMBL" id="KAG9329076.1"/>
    </source>
</evidence>
<evidence type="ECO:0000259" key="1">
    <source>
        <dbReference type="Pfam" id="PF21376"/>
    </source>
</evidence>
<dbReference type="PANTHER" id="PTHR10760">
    <property type="entry name" value="TORSIN"/>
    <property type="match status" value="1"/>
</dbReference>
<organism evidence="2 3">
    <name type="scientific">Albula glossodonta</name>
    <name type="common">roundjaw bonefish</name>
    <dbReference type="NCBI Taxonomy" id="121402"/>
    <lineage>
        <taxon>Eukaryota</taxon>
        <taxon>Metazoa</taxon>
        <taxon>Chordata</taxon>
        <taxon>Craniata</taxon>
        <taxon>Vertebrata</taxon>
        <taxon>Euteleostomi</taxon>
        <taxon>Actinopterygii</taxon>
        <taxon>Neopterygii</taxon>
        <taxon>Teleostei</taxon>
        <taxon>Albuliformes</taxon>
        <taxon>Albulidae</taxon>
        <taxon>Albula</taxon>
    </lineage>
</organism>
<dbReference type="OrthoDB" id="19623at2759"/>
<dbReference type="GO" id="GO:0005524">
    <property type="term" value="F:ATP binding"/>
    <property type="evidence" value="ECO:0007669"/>
    <property type="project" value="InterPro"/>
</dbReference>
<reference evidence="2" key="1">
    <citation type="thesis" date="2021" institute="BYU ScholarsArchive" country="Provo, UT, USA">
        <title>Applications of and Algorithms for Genome Assembly and Genomic Analyses with an Emphasis on Marine Teleosts.</title>
        <authorList>
            <person name="Pickett B.D."/>
        </authorList>
    </citation>
    <scope>NUCLEOTIDE SEQUENCE</scope>
    <source>
        <strain evidence="2">HI-2016</strain>
    </source>
</reference>
<dbReference type="GO" id="GO:0034504">
    <property type="term" value="P:protein localization to nucleus"/>
    <property type="evidence" value="ECO:0007669"/>
    <property type="project" value="TreeGrafter"/>
</dbReference>
<name>A0A8T2MNA1_9TELE</name>
<feature type="domain" description="Torsin-1A C-terminal" evidence="1">
    <location>
        <begin position="36"/>
        <end position="81"/>
    </location>
</feature>
<dbReference type="GO" id="GO:0019894">
    <property type="term" value="F:kinesin binding"/>
    <property type="evidence" value="ECO:0007669"/>
    <property type="project" value="TreeGrafter"/>
</dbReference>
<dbReference type="Proteomes" id="UP000824540">
    <property type="component" value="Unassembled WGS sequence"/>
</dbReference>
<dbReference type="EMBL" id="JAFBMS010001498">
    <property type="protein sequence ID" value="KAG9329076.1"/>
    <property type="molecule type" value="Genomic_DNA"/>
</dbReference>
<evidence type="ECO:0000313" key="3">
    <source>
        <dbReference type="Proteomes" id="UP000824540"/>
    </source>
</evidence>
<comment type="caution">
    <text evidence="2">The sequence shown here is derived from an EMBL/GenBank/DDBJ whole genome shotgun (WGS) entry which is preliminary data.</text>
</comment>
<proteinExistence type="predicted"/>
<accession>A0A8T2MNA1</accession>
<sequence length="82" mass="9400">MALEFWKADKPREEIELNSQGLETAINKDVFNNKNKMSALGLAPDTSMARNVAADMPFFPQEERLFSVKGCKSVKQRLKYYI</sequence>
<dbReference type="InterPro" id="IPR049337">
    <property type="entry name" value="TOR1A_C"/>
</dbReference>